<dbReference type="OrthoDB" id="2013972at2759"/>
<gene>
    <name evidence="2" type="ORF">AOQ84DRAFT_67077</name>
</gene>
<dbReference type="PANTHER" id="PTHR43591:SF10">
    <property type="entry name" value="ABC TRANSMEMBRANE TYPE-1 DOMAIN-CONTAINING PROTEIN-RELATED"/>
    <property type="match status" value="1"/>
</dbReference>
<evidence type="ECO:0000313" key="2">
    <source>
        <dbReference type="EMBL" id="OCL06976.1"/>
    </source>
</evidence>
<dbReference type="Proteomes" id="UP000250140">
    <property type="component" value="Unassembled WGS sequence"/>
</dbReference>
<dbReference type="SUPFAM" id="SSF53335">
    <property type="entry name" value="S-adenosyl-L-methionine-dependent methyltransferases"/>
    <property type="match status" value="1"/>
</dbReference>
<feature type="region of interest" description="Disordered" evidence="1">
    <location>
        <begin position="1"/>
        <end position="29"/>
    </location>
</feature>
<evidence type="ECO:0000256" key="1">
    <source>
        <dbReference type="SAM" id="MobiDB-lite"/>
    </source>
</evidence>
<dbReference type="GO" id="GO:0008168">
    <property type="term" value="F:methyltransferase activity"/>
    <property type="evidence" value="ECO:0007669"/>
    <property type="project" value="UniProtKB-KW"/>
</dbReference>
<proteinExistence type="predicted"/>
<keyword evidence="2" id="KW-0489">Methyltransferase</keyword>
<name>A0A8E2EY24_9PEZI</name>
<dbReference type="EMBL" id="KV749945">
    <property type="protein sequence ID" value="OCL06976.1"/>
    <property type="molecule type" value="Genomic_DNA"/>
</dbReference>
<dbReference type="Pfam" id="PF13489">
    <property type="entry name" value="Methyltransf_23"/>
    <property type="match status" value="1"/>
</dbReference>
<dbReference type="GO" id="GO:0032259">
    <property type="term" value="P:methylation"/>
    <property type="evidence" value="ECO:0007669"/>
    <property type="project" value="UniProtKB-KW"/>
</dbReference>
<organism evidence="2 3">
    <name type="scientific">Glonium stellatum</name>
    <dbReference type="NCBI Taxonomy" id="574774"/>
    <lineage>
        <taxon>Eukaryota</taxon>
        <taxon>Fungi</taxon>
        <taxon>Dikarya</taxon>
        <taxon>Ascomycota</taxon>
        <taxon>Pezizomycotina</taxon>
        <taxon>Dothideomycetes</taxon>
        <taxon>Pleosporomycetidae</taxon>
        <taxon>Gloniales</taxon>
        <taxon>Gloniaceae</taxon>
        <taxon>Glonium</taxon>
    </lineage>
</organism>
<sequence>MTTQVPNTAVPALEIDPEHLPRDSDSSFGEDVSDELSVFTTSLSPSVTNYPTEHGRRYHAFRPGVYILPNDEAELDRLDITHFLITKGTGDKLFHAPIPQNVQRVLDVGTGTGIWAIEMGDLYPGAEILGNDLSPVQPSWVPPNVKFEVDDIEDTWSHPIPFDFIFCRYMATSILDWPRLVRNIYNNTKPGGWAEFQDFDLQYYSDDDSLKPEHETLRWINVLLDASRHNGRNPCPGPLLEQLVRGVGFTNVHHEKFKLPIGPWAKDKKKKEVGLFNLVQILDGLEGFSLRLFTNVLGWELEEVQVMLAKVRSELKSKAIHAQFDIHIAYGQRPSILEANA</sequence>
<dbReference type="AlphaFoldDB" id="A0A8E2EY24"/>
<dbReference type="Gene3D" id="3.40.50.150">
    <property type="entry name" value="Vaccinia Virus protein VP39"/>
    <property type="match status" value="1"/>
</dbReference>
<keyword evidence="3" id="KW-1185">Reference proteome</keyword>
<dbReference type="CDD" id="cd02440">
    <property type="entry name" value="AdoMet_MTases"/>
    <property type="match status" value="1"/>
</dbReference>
<protein>
    <submittedName>
        <fullName evidence="2">S-adenosyl-L-methionine-dependent methyltransferase</fullName>
    </submittedName>
</protein>
<evidence type="ECO:0000313" key="3">
    <source>
        <dbReference type="Proteomes" id="UP000250140"/>
    </source>
</evidence>
<dbReference type="PANTHER" id="PTHR43591">
    <property type="entry name" value="METHYLTRANSFERASE"/>
    <property type="match status" value="1"/>
</dbReference>
<dbReference type="InterPro" id="IPR029063">
    <property type="entry name" value="SAM-dependent_MTases_sf"/>
</dbReference>
<keyword evidence="2" id="KW-0808">Transferase</keyword>
<reference evidence="2 3" key="1">
    <citation type="journal article" date="2016" name="Nat. Commun.">
        <title>Ectomycorrhizal ecology is imprinted in the genome of the dominant symbiotic fungus Cenococcum geophilum.</title>
        <authorList>
            <consortium name="DOE Joint Genome Institute"/>
            <person name="Peter M."/>
            <person name="Kohler A."/>
            <person name="Ohm R.A."/>
            <person name="Kuo A."/>
            <person name="Krutzmann J."/>
            <person name="Morin E."/>
            <person name="Arend M."/>
            <person name="Barry K.W."/>
            <person name="Binder M."/>
            <person name="Choi C."/>
            <person name="Clum A."/>
            <person name="Copeland A."/>
            <person name="Grisel N."/>
            <person name="Haridas S."/>
            <person name="Kipfer T."/>
            <person name="LaButti K."/>
            <person name="Lindquist E."/>
            <person name="Lipzen A."/>
            <person name="Maire R."/>
            <person name="Meier B."/>
            <person name="Mihaltcheva S."/>
            <person name="Molinier V."/>
            <person name="Murat C."/>
            <person name="Poggeler S."/>
            <person name="Quandt C.A."/>
            <person name="Sperisen C."/>
            <person name="Tritt A."/>
            <person name="Tisserant E."/>
            <person name="Crous P.W."/>
            <person name="Henrissat B."/>
            <person name="Nehls U."/>
            <person name="Egli S."/>
            <person name="Spatafora J.W."/>
            <person name="Grigoriev I.V."/>
            <person name="Martin F.M."/>
        </authorList>
    </citation>
    <scope>NUCLEOTIDE SEQUENCE [LARGE SCALE GENOMIC DNA]</scope>
    <source>
        <strain evidence="2 3">CBS 207.34</strain>
    </source>
</reference>
<feature type="compositionally biased region" description="Basic and acidic residues" evidence="1">
    <location>
        <begin position="16"/>
        <end position="25"/>
    </location>
</feature>
<accession>A0A8E2EY24</accession>